<dbReference type="InterPro" id="IPR011990">
    <property type="entry name" value="TPR-like_helical_dom_sf"/>
</dbReference>
<dbReference type="SUPFAM" id="SSF55073">
    <property type="entry name" value="Nucleotide cyclase"/>
    <property type="match status" value="1"/>
</dbReference>
<organism evidence="3 4">
    <name type="scientific">Deinococcus psychrotolerans</name>
    <dbReference type="NCBI Taxonomy" id="2489213"/>
    <lineage>
        <taxon>Bacteria</taxon>
        <taxon>Thermotogati</taxon>
        <taxon>Deinococcota</taxon>
        <taxon>Deinococci</taxon>
        <taxon>Deinococcales</taxon>
        <taxon>Deinococcaceae</taxon>
        <taxon>Deinococcus</taxon>
    </lineage>
</organism>
<keyword evidence="1" id="KW-0175">Coiled coil</keyword>
<feature type="domain" description="GGDEF" evidence="2">
    <location>
        <begin position="381"/>
        <end position="513"/>
    </location>
</feature>
<dbReference type="NCBIfam" id="TIGR00254">
    <property type="entry name" value="GGDEF"/>
    <property type="match status" value="1"/>
</dbReference>
<name>A0A3G8YQ14_9DEIO</name>
<dbReference type="InterPro" id="IPR043128">
    <property type="entry name" value="Rev_trsase/Diguanyl_cyclase"/>
</dbReference>
<dbReference type="KEGG" id="dph:EHF33_01840"/>
<dbReference type="GO" id="GO:0052621">
    <property type="term" value="F:diguanylate cyclase activity"/>
    <property type="evidence" value="ECO:0007669"/>
    <property type="project" value="TreeGrafter"/>
</dbReference>
<keyword evidence="4" id="KW-1185">Reference proteome</keyword>
<dbReference type="InterPro" id="IPR029787">
    <property type="entry name" value="Nucleotide_cyclase"/>
</dbReference>
<dbReference type="InterPro" id="IPR050469">
    <property type="entry name" value="Diguanylate_Cyclase"/>
</dbReference>
<proteinExistence type="predicted"/>
<evidence type="ECO:0000259" key="2">
    <source>
        <dbReference type="PROSITE" id="PS50887"/>
    </source>
</evidence>
<protein>
    <submittedName>
        <fullName evidence="3">GGDEF domain-containing protein</fullName>
    </submittedName>
</protein>
<accession>A0A3G8YQ14</accession>
<feature type="coiled-coil region" evidence="1">
    <location>
        <begin position="252"/>
        <end position="279"/>
    </location>
</feature>
<dbReference type="GO" id="GO:0005886">
    <property type="term" value="C:plasma membrane"/>
    <property type="evidence" value="ECO:0007669"/>
    <property type="project" value="TreeGrafter"/>
</dbReference>
<sequence>MTLSRRTALQEVEKKLTQSEISAAERTLLHRDAVYIAIDLGEAACAMTHALSALELARACQDGPLQVKAHVALALVQAESYDDLGASVQFALADELAREHHDDRGVALVAVNTSHYELERRNYVEAVLVLIRLLRSEHVRGLALPESVGLLNTFHINFVVGAAEALLSAQIPLAEQPEAAEQLRLSVAFLRGMEREGNDVPSLEATAVLDALTRYALWQGDLKAAQQLADEHVRLTGQADVPVLYGRALLDRSRVRGQIGDLEAAIDDAQQAIEHFKAAANGLWETRARETLAEAYAHAGRFEQAFETQRAVTRGVERLFRDYHQQRALVGQIAQQAREAKVHAQAMAQAALSDPLTGIPNRTQAMQVMARLRDRAASGGPVSAIALMDLDHFKRVNDLYGHITGDAVLTEVTRLLTAELRSDDMLARLGGEEFVVILTGAPLDEAVRLCEHLRDTLHRANWEHIAPGLNMTGSFGITVLSGELDLTATLQAADHALYAAKAVGRNAVQVAPQLQCV</sequence>
<dbReference type="SMART" id="SM00267">
    <property type="entry name" value="GGDEF"/>
    <property type="match status" value="1"/>
</dbReference>
<dbReference type="Gene3D" id="3.30.70.270">
    <property type="match status" value="1"/>
</dbReference>
<dbReference type="PROSITE" id="PS50887">
    <property type="entry name" value="GGDEF"/>
    <property type="match status" value="1"/>
</dbReference>
<dbReference type="CDD" id="cd01949">
    <property type="entry name" value="GGDEF"/>
    <property type="match status" value="1"/>
</dbReference>
<evidence type="ECO:0000313" key="3">
    <source>
        <dbReference type="EMBL" id="AZI43721.1"/>
    </source>
</evidence>
<evidence type="ECO:0000313" key="4">
    <source>
        <dbReference type="Proteomes" id="UP000276417"/>
    </source>
</evidence>
<evidence type="ECO:0000256" key="1">
    <source>
        <dbReference type="SAM" id="Coils"/>
    </source>
</evidence>
<dbReference type="Pfam" id="PF00990">
    <property type="entry name" value="GGDEF"/>
    <property type="match status" value="1"/>
</dbReference>
<dbReference type="OrthoDB" id="54965at2"/>
<dbReference type="Proteomes" id="UP000276417">
    <property type="component" value="Chromosome 1"/>
</dbReference>
<dbReference type="Gene3D" id="1.25.40.10">
    <property type="entry name" value="Tetratricopeptide repeat domain"/>
    <property type="match status" value="1"/>
</dbReference>
<dbReference type="SUPFAM" id="SSF48452">
    <property type="entry name" value="TPR-like"/>
    <property type="match status" value="1"/>
</dbReference>
<dbReference type="AlphaFoldDB" id="A0A3G8YQ14"/>
<dbReference type="FunFam" id="3.30.70.270:FF:000001">
    <property type="entry name" value="Diguanylate cyclase domain protein"/>
    <property type="match status" value="1"/>
</dbReference>
<dbReference type="EMBL" id="CP034183">
    <property type="protein sequence ID" value="AZI43721.1"/>
    <property type="molecule type" value="Genomic_DNA"/>
</dbReference>
<dbReference type="PANTHER" id="PTHR45138">
    <property type="entry name" value="REGULATORY COMPONENTS OF SENSORY TRANSDUCTION SYSTEM"/>
    <property type="match status" value="1"/>
</dbReference>
<dbReference type="InterPro" id="IPR000160">
    <property type="entry name" value="GGDEF_dom"/>
</dbReference>
<gene>
    <name evidence="3" type="ORF">EHF33_01840</name>
</gene>
<reference evidence="3 4" key="1">
    <citation type="submission" date="2018-11" db="EMBL/GenBank/DDBJ databases">
        <title>Deinococcus shelandsis sp. nov., isolated from South Shetland Islands soil of Antarctica.</title>
        <authorList>
            <person name="Tian J."/>
        </authorList>
    </citation>
    <scope>NUCLEOTIDE SEQUENCE [LARGE SCALE GENOMIC DNA]</scope>
    <source>
        <strain evidence="3 4">S14-83T</strain>
    </source>
</reference>
<dbReference type="GO" id="GO:0043709">
    <property type="term" value="P:cell adhesion involved in single-species biofilm formation"/>
    <property type="evidence" value="ECO:0007669"/>
    <property type="project" value="TreeGrafter"/>
</dbReference>
<dbReference type="GO" id="GO:1902201">
    <property type="term" value="P:negative regulation of bacterial-type flagellum-dependent cell motility"/>
    <property type="evidence" value="ECO:0007669"/>
    <property type="project" value="TreeGrafter"/>
</dbReference>
<dbReference type="PANTHER" id="PTHR45138:SF9">
    <property type="entry name" value="DIGUANYLATE CYCLASE DGCM-RELATED"/>
    <property type="match status" value="1"/>
</dbReference>